<gene>
    <name evidence="1" type="ORF">SAMN00777080_1593</name>
</gene>
<reference evidence="2" key="1">
    <citation type="submission" date="2017-04" db="EMBL/GenBank/DDBJ databases">
        <authorList>
            <person name="Varghese N."/>
            <person name="Submissions S."/>
        </authorList>
    </citation>
    <scope>NUCLEOTIDE SEQUENCE [LARGE SCALE GENOMIC DNA]</scope>
    <source>
        <strain evidence="2">DSM 16537</strain>
    </source>
</reference>
<evidence type="ECO:0000313" key="2">
    <source>
        <dbReference type="Proteomes" id="UP000192333"/>
    </source>
</evidence>
<name>A0A1W2H310_9BACT</name>
<keyword evidence="2" id="KW-1185">Reference proteome</keyword>
<dbReference type="OrthoDB" id="822766at2"/>
<proteinExistence type="predicted"/>
<dbReference type="AlphaFoldDB" id="A0A1W2H310"/>
<dbReference type="RefSeq" id="WP_084119766.1">
    <property type="nucleotide sequence ID" value="NZ_LT838813.1"/>
</dbReference>
<accession>A0A1W2H310</accession>
<dbReference type="STRING" id="758820.SAMN00777080_1593"/>
<dbReference type="EMBL" id="LT838813">
    <property type="protein sequence ID" value="SMD43022.1"/>
    <property type="molecule type" value="Genomic_DNA"/>
</dbReference>
<evidence type="ECO:0000313" key="1">
    <source>
        <dbReference type="EMBL" id="SMD43022.1"/>
    </source>
</evidence>
<organism evidence="1 2">
    <name type="scientific">Aquiflexum balticum DSM 16537</name>
    <dbReference type="NCBI Taxonomy" id="758820"/>
    <lineage>
        <taxon>Bacteria</taxon>
        <taxon>Pseudomonadati</taxon>
        <taxon>Bacteroidota</taxon>
        <taxon>Cytophagia</taxon>
        <taxon>Cytophagales</taxon>
        <taxon>Cyclobacteriaceae</taxon>
        <taxon>Aquiflexum</taxon>
    </lineage>
</organism>
<sequence>MGKSYRFVFGLFFIHLTVFGQVETLLDVSIPGAPLIANAYPEVKGDPYLGNFMQGSILVSKKDTLTNIAVRFNLYGNMLEVNRMGELMGYSGKNIHGFIIDTYKQREIYKSGFDIPKLGKGVFVQILEEGDFTLLKYRYKIITDDPSAAYGSQKSKSFQNKVDFYIAFEEEIHPFKTKKKQLSSVFGDSTERVLGLMENMNLDLKDEEDMVKLVRALNK</sequence>
<protein>
    <submittedName>
        <fullName evidence="1">Uncharacterized protein</fullName>
    </submittedName>
</protein>
<dbReference type="Proteomes" id="UP000192333">
    <property type="component" value="Chromosome I"/>
</dbReference>